<feature type="chain" id="PRO_5002076416" evidence="1">
    <location>
        <begin position="21"/>
        <end position="437"/>
    </location>
</feature>
<proteinExistence type="predicted"/>
<dbReference type="OrthoDB" id="2192376at2759"/>
<accession>A0A0B2ULR1</accession>
<comment type="caution">
    <text evidence="2">The sequence shown here is derived from an EMBL/GenBank/DDBJ whole genome shotgun (WGS) entry which is preliminary data.</text>
</comment>
<keyword evidence="1" id="KW-0732">Signal</keyword>
<dbReference type="AlphaFoldDB" id="A0A0B2ULR1"/>
<reference evidence="2 3" key="1">
    <citation type="journal article" date="2014" name="MBio">
        <title>The Ordospora colligata genome; evolution of extreme reduction in microsporidia and host-to-parasite horizontal gene transfer.</title>
        <authorList>
            <person name="Pombert J.-F."/>
            <person name="Haag K.L."/>
            <person name="Beidas S."/>
            <person name="Ebert D."/>
            <person name="Keeling P.J."/>
        </authorList>
    </citation>
    <scope>NUCLEOTIDE SEQUENCE [LARGE SCALE GENOMIC DNA]</scope>
    <source>
        <strain evidence="2 3">OC4</strain>
    </source>
</reference>
<dbReference type="InParanoid" id="A0A0B2ULR1"/>
<evidence type="ECO:0000313" key="3">
    <source>
        <dbReference type="Proteomes" id="UP000031056"/>
    </source>
</evidence>
<organism evidence="2 3">
    <name type="scientific">Ordospora colligata OC4</name>
    <dbReference type="NCBI Taxonomy" id="1354746"/>
    <lineage>
        <taxon>Eukaryota</taxon>
        <taxon>Fungi</taxon>
        <taxon>Fungi incertae sedis</taxon>
        <taxon>Microsporidia</taxon>
        <taxon>Ordosporidae</taxon>
        <taxon>Ordospora</taxon>
    </lineage>
</organism>
<keyword evidence="3" id="KW-1185">Reference proteome</keyword>
<sequence>MKIMFLLPFAFMQAINLVLLYEKPGLKEAREMYRYVIEQMLDKFNTHFHQYGTKINLLDFMAYDDYLMKPEYQSISITGGDESLDTRIEALKDIPANVILVASASPDEEREKYVSESPCNSRFVSNMVSSDVLEDEMFTKIVYATLSWMRNFFGIDVPNPVKEKNPDVFDKFARDVNTNEFMKMLKQCSRDSSARFEIFSRALNWNSQKGLAIDIETVDAAKEKGIEISSPLKLESNSNDKQQIQSVKGASMIGNGLEMQSNAELFANQSEQSYGADFAQDLKKTTDWDSDMNHMMDEKQMVWIAKGGIEHGRDNDININHSIRNIHTNKPSDKSERILQKIDSKSLQAIENQESLIEEKIRNELQRIMQQESDKINRQKPDVMIIPKKTTHVIKTEEGPSARLLFGRRAPFLKDGLNAARRSLDQERTTTYRKPNP</sequence>
<dbReference type="RefSeq" id="XP_014564280.1">
    <property type="nucleotide sequence ID" value="XM_014708794.1"/>
</dbReference>
<dbReference type="GeneID" id="26261169"/>
<dbReference type="VEuPathDB" id="MicrosporidiaDB:M896_020740"/>
<dbReference type="HOGENOM" id="CLU_630089_0_0_1"/>
<name>A0A0B2ULR1_9MICR</name>
<protein>
    <submittedName>
        <fullName evidence="2">Uncharacterized protein</fullName>
    </submittedName>
</protein>
<dbReference type="EMBL" id="JOKQ01000002">
    <property type="protein sequence ID" value="KHN70238.1"/>
    <property type="molecule type" value="Genomic_DNA"/>
</dbReference>
<gene>
    <name evidence="2" type="ORF">M896_020740</name>
</gene>
<feature type="signal peptide" evidence="1">
    <location>
        <begin position="1"/>
        <end position="20"/>
    </location>
</feature>
<evidence type="ECO:0000256" key="1">
    <source>
        <dbReference type="SAM" id="SignalP"/>
    </source>
</evidence>
<evidence type="ECO:0000313" key="2">
    <source>
        <dbReference type="EMBL" id="KHN70238.1"/>
    </source>
</evidence>
<dbReference type="Proteomes" id="UP000031056">
    <property type="component" value="Unassembled WGS sequence"/>
</dbReference>